<evidence type="ECO:0000313" key="2">
    <source>
        <dbReference type="EMBL" id="SFI07562.1"/>
    </source>
</evidence>
<dbReference type="EMBL" id="FOQH01000004">
    <property type="protein sequence ID" value="SFI07562.1"/>
    <property type="molecule type" value="Genomic_DNA"/>
</dbReference>
<name>A0A1I3F8M0_9RHOB</name>
<feature type="transmembrane region" description="Helical" evidence="1">
    <location>
        <begin position="60"/>
        <end position="87"/>
    </location>
</feature>
<feature type="transmembrane region" description="Helical" evidence="1">
    <location>
        <begin position="21"/>
        <end position="40"/>
    </location>
</feature>
<organism evidence="2 3">
    <name type="scientific">Albimonas pacifica</name>
    <dbReference type="NCBI Taxonomy" id="1114924"/>
    <lineage>
        <taxon>Bacteria</taxon>
        <taxon>Pseudomonadati</taxon>
        <taxon>Pseudomonadota</taxon>
        <taxon>Alphaproteobacteria</taxon>
        <taxon>Rhodobacterales</taxon>
        <taxon>Paracoccaceae</taxon>
        <taxon>Albimonas</taxon>
    </lineage>
</organism>
<proteinExistence type="predicted"/>
<feature type="transmembrane region" description="Helical" evidence="1">
    <location>
        <begin position="126"/>
        <end position="146"/>
    </location>
</feature>
<keyword evidence="3" id="KW-1185">Reference proteome</keyword>
<keyword evidence="1" id="KW-1133">Transmembrane helix</keyword>
<feature type="transmembrane region" description="Helical" evidence="1">
    <location>
        <begin position="203"/>
        <end position="220"/>
    </location>
</feature>
<accession>A0A1I3F8M0</accession>
<dbReference type="OrthoDB" id="270162at2"/>
<dbReference type="RefSeq" id="WP_092859430.1">
    <property type="nucleotide sequence ID" value="NZ_FOQH01000004.1"/>
</dbReference>
<dbReference type="Pfam" id="PF06912">
    <property type="entry name" value="DUF1275"/>
    <property type="match status" value="1"/>
</dbReference>
<dbReference type="Proteomes" id="UP000199377">
    <property type="component" value="Unassembled WGS sequence"/>
</dbReference>
<dbReference type="STRING" id="1114924.SAMN05216258_104127"/>
<dbReference type="PANTHER" id="PTHR37314">
    <property type="entry name" value="SLR0142 PROTEIN"/>
    <property type="match status" value="1"/>
</dbReference>
<dbReference type="AlphaFoldDB" id="A0A1I3F8M0"/>
<sequence length="251" mass="25745">MGHWLRRATGRRRDAVSDRQLARWLVVVAGAANAGGFMAVGRYTSHMTGIVSAMADDLALGLGAAFAAGLGSLIAFLLGAGTSAVLVNLARRRGMQGEYALPLALEALLLAGFAASAPLAVAAPGLASVLTVALLCFVMGLQNAVITKLSGARIRTTHVTGMATDLGIELGKGAWRLAALLGRPAPSEHPPVRPDVEKLRTHGELIALFFVSGLVGALAFQRVGVAAALPLAAIAAAFAAGPLWEDLSKRA</sequence>
<protein>
    <submittedName>
        <fullName evidence="2">Uncharacterized membrane protein YoaK, UPF0700 family</fullName>
    </submittedName>
</protein>
<reference evidence="2 3" key="1">
    <citation type="submission" date="2016-10" db="EMBL/GenBank/DDBJ databases">
        <authorList>
            <person name="de Groot N.N."/>
        </authorList>
    </citation>
    <scope>NUCLEOTIDE SEQUENCE [LARGE SCALE GENOMIC DNA]</scope>
    <source>
        <strain evidence="2 3">CGMCC 1.11030</strain>
    </source>
</reference>
<feature type="transmembrane region" description="Helical" evidence="1">
    <location>
        <begin position="226"/>
        <end position="244"/>
    </location>
</feature>
<evidence type="ECO:0000313" key="3">
    <source>
        <dbReference type="Proteomes" id="UP000199377"/>
    </source>
</evidence>
<feature type="transmembrane region" description="Helical" evidence="1">
    <location>
        <begin position="99"/>
        <end position="120"/>
    </location>
</feature>
<evidence type="ECO:0000256" key="1">
    <source>
        <dbReference type="SAM" id="Phobius"/>
    </source>
</evidence>
<keyword evidence="1" id="KW-0472">Membrane</keyword>
<dbReference type="InterPro" id="IPR010699">
    <property type="entry name" value="DUF1275"/>
</dbReference>
<gene>
    <name evidence="2" type="ORF">SAMN05216258_104127</name>
</gene>
<dbReference type="PANTHER" id="PTHR37314:SF4">
    <property type="entry name" value="UPF0700 TRANSMEMBRANE PROTEIN YOAK"/>
    <property type="match status" value="1"/>
</dbReference>
<keyword evidence="1" id="KW-0812">Transmembrane</keyword>